<dbReference type="Pfam" id="PF00644">
    <property type="entry name" value="PARP"/>
    <property type="match status" value="1"/>
</dbReference>
<dbReference type="InterPro" id="IPR012317">
    <property type="entry name" value="Poly(ADP-ribose)pol_cat_dom"/>
</dbReference>
<dbReference type="PANTHER" id="PTHR45740:SF2">
    <property type="entry name" value="POLY [ADP-RIBOSE] POLYMERASE"/>
    <property type="match status" value="1"/>
</dbReference>
<accession>A0ABP0I629</accession>
<dbReference type="PROSITE" id="PS51059">
    <property type="entry name" value="PARP_CATALYTIC"/>
    <property type="match status" value="1"/>
</dbReference>
<keyword evidence="2" id="KW-1133">Transmembrane helix</keyword>
<protein>
    <recommendedName>
        <fullName evidence="1">Poly [ADP-ribose] polymerase</fullName>
        <shortName evidence="1">PARP</shortName>
        <ecNumber evidence="1">2.4.2.-</ecNumber>
    </recommendedName>
</protein>
<dbReference type="EC" id="2.4.2.-" evidence="1"/>
<sequence>MEEVKRESLTFLTIFSAIAGIMGFAMLMVGVWASISHASWKWFWLIGGLVLYVFHLIEATCFDKTSKYLSWILTEKAFQQHISTLQRAEPQIKWAIQNWHYEEKKTKDKNGKERTERKRVNTHYAESFYDIQGFLDETLSPLQMLAMFHLLYDAQDEHESLLSPQRSPRWSKPSRSLFLLCEMPLDYRPVDQEEELRMKRLQEEFYRKNTCDTNQEKSEVNLIRCDYQSHVMVILKEGTDNSDERPWWMHFRVYVLATFFLLSLPYRCIFFRECQKITWEVLKHISHRPITLWTAPPQHRRALRRDFASQAYRAVRAELDEGGAGASTPGLASTGAFAGPTSLTVERVETEADVASGVPWYWKNRDLSQGFDEKINLSPGDCQKVQELLDQTFQHKGTRDRKDRLPSRLLVSQVIRMEHSRLWQRFERKKKDLAARVGRPPLISELPGSGAVKTALELPAFAAGPELPAFLKEITRELNEAFLFHGSSPGGALGIGENGFDISRAGSSTGSMFGAGAYLAEASSKSDEYATEDPSGLFGGKLALLLCRTLLGNVFYITESNLRRIQEALETHSFDSILGDREAAIGTYREFVVWDEAQIYPEYVVIYQRHFE</sequence>
<dbReference type="SUPFAM" id="SSF56399">
    <property type="entry name" value="ADP-ribosylation"/>
    <property type="match status" value="1"/>
</dbReference>
<dbReference type="Gene3D" id="3.90.228.10">
    <property type="match status" value="1"/>
</dbReference>
<keyword evidence="2" id="KW-0812">Transmembrane</keyword>
<name>A0ABP0I629_9DINO</name>
<evidence type="ECO:0000256" key="1">
    <source>
        <dbReference type="RuleBase" id="RU362114"/>
    </source>
</evidence>
<evidence type="ECO:0000313" key="5">
    <source>
        <dbReference type="Proteomes" id="UP001642484"/>
    </source>
</evidence>
<dbReference type="InterPro" id="IPR051712">
    <property type="entry name" value="ARTD-AVP"/>
</dbReference>
<feature type="transmembrane region" description="Helical" evidence="2">
    <location>
        <begin position="41"/>
        <end position="62"/>
    </location>
</feature>
<feature type="transmembrane region" description="Helical" evidence="2">
    <location>
        <begin position="12"/>
        <end position="35"/>
    </location>
</feature>
<gene>
    <name evidence="4" type="ORF">CCMP2556_LOCUS4640</name>
</gene>
<keyword evidence="2" id="KW-0472">Membrane</keyword>
<keyword evidence="5" id="KW-1185">Reference proteome</keyword>
<keyword evidence="1" id="KW-0520">NAD</keyword>
<evidence type="ECO:0000313" key="4">
    <source>
        <dbReference type="EMBL" id="CAK8996888.1"/>
    </source>
</evidence>
<keyword evidence="1" id="KW-0808">Transferase</keyword>
<evidence type="ECO:0000256" key="2">
    <source>
        <dbReference type="SAM" id="Phobius"/>
    </source>
</evidence>
<keyword evidence="1" id="KW-0328">Glycosyltransferase</keyword>
<dbReference type="PANTHER" id="PTHR45740">
    <property type="entry name" value="POLY [ADP-RIBOSE] POLYMERASE"/>
    <property type="match status" value="1"/>
</dbReference>
<evidence type="ECO:0000259" key="3">
    <source>
        <dbReference type="PROSITE" id="PS51059"/>
    </source>
</evidence>
<dbReference type="EMBL" id="CAXAMN010001914">
    <property type="protein sequence ID" value="CAK8996888.1"/>
    <property type="molecule type" value="Genomic_DNA"/>
</dbReference>
<comment type="caution">
    <text evidence="4">The sequence shown here is derived from an EMBL/GenBank/DDBJ whole genome shotgun (WGS) entry which is preliminary data.</text>
</comment>
<organism evidence="4 5">
    <name type="scientific">Durusdinium trenchii</name>
    <dbReference type="NCBI Taxonomy" id="1381693"/>
    <lineage>
        <taxon>Eukaryota</taxon>
        <taxon>Sar</taxon>
        <taxon>Alveolata</taxon>
        <taxon>Dinophyceae</taxon>
        <taxon>Suessiales</taxon>
        <taxon>Symbiodiniaceae</taxon>
        <taxon>Durusdinium</taxon>
    </lineage>
</organism>
<reference evidence="4 5" key="1">
    <citation type="submission" date="2024-02" db="EMBL/GenBank/DDBJ databases">
        <authorList>
            <person name="Chen Y."/>
            <person name="Shah S."/>
            <person name="Dougan E. K."/>
            <person name="Thang M."/>
            <person name="Chan C."/>
        </authorList>
    </citation>
    <scope>NUCLEOTIDE SEQUENCE [LARGE SCALE GENOMIC DNA]</scope>
</reference>
<dbReference type="Proteomes" id="UP001642484">
    <property type="component" value="Unassembled WGS sequence"/>
</dbReference>
<feature type="domain" description="PARP catalytic" evidence="3">
    <location>
        <begin position="369"/>
        <end position="612"/>
    </location>
</feature>
<proteinExistence type="predicted"/>